<evidence type="ECO:0000313" key="7">
    <source>
        <dbReference type="EMBL" id="AKJ30584.1"/>
    </source>
</evidence>
<keyword evidence="3 6" id="KW-0812">Transmembrane</keyword>
<accession>A0A0G3BMB8</accession>
<dbReference type="GO" id="GO:0055085">
    <property type="term" value="P:transmembrane transport"/>
    <property type="evidence" value="ECO:0007669"/>
    <property type="project" value="TreeGrafter"/>
</dbReference>
<comment type="similarity">
    <text evidence="2">Belongs to the autoinducer-2 exporter (AI-2E) (TC 2.A.86) family.</text>
</comment>
<protein>
    <recommendedName>
        <fullName evidence="9">AI-2E family transporter</fullName>
    </recommendedName>
</protein>
<keyword evidence="4 6" id="KW-1133">Transmembrane helix</keyword>
<reference evidence="7 8" key="1">
    <citation type="submission" date="2015-05" db="EMBL/GenBank/DDBJ databases">
        <authorList>
            <person name="Tang B."/>
            <person name="Yu Y."/>
        </authorList>
    </citation>
    <scope>NUCLEOTIDE SEQUENCE [LARGE SCALE GENOMIC DNA]</scope>
    <source>
        <strain evidence="7 8">DSM 7029</strain>
    </source>
</reference>
<feature type="transmembrane region" description="Helical" evidence="6">
    <location>
        <begin position="276"/>
        <end position="295"/>
    </location>
</feature>
<evidence type="ECO:0000256" key="5">
    <source>
        <dbReference type="ARBA" id="ARBA00023136"/>
    </source>
</evidence>
<feature type="transmembrane region" description="Helical" evidence="6">
    <location>
        <begin position="315"/>
        <end position="340"/>
    </location>
</feature>
<dbReference type="InterPro" id="IPR002549">
    <property type="entry name" value="AI-2E-like"/>
</dbReference>
<dbReference type="PANTHER" id="PTHR21716">
    <property type="entry name" value="TRANSMEMBRANE PROTEIN"/>
    <property type="match status" value="1"/>
</dbReference>
<organism evidence="7 8">
    <name type="scientific">Caldimonas brevitalea</name>
    <dbReference type="NCBI Taxonomy" id="413882"/>
    <lineage>
        <taxon>Bacteria</taxon>
        <taxon>Pseudomonadati</taxon>
        <taxon>Pseudomonadota</taxon>
        <taxon>Betaproteobacteria</taxon>
        <taxon>Burkholderiales</taxon>
        <taxon>Sphaerotilaceae</taxon>
        <taxon>Caldimonas</taxon>
    </lineage>
</organism>
<dbReference type="Pfam" id="PF01594">
    <property type="entry name" value="AI-2E_transport"/>
    <property type="match status" value="1"/>
</dbReference>
<proteinExistence type="inferred from homology"/>
<keyword evidence="5 6" id="KW-0472">Membrane</keyword>
<evidence type="ECO:0000256" key="2">
    <source>
        <dbReference type="ARBA" id="ARBA00009773"/>
    </source>
</evidence>
<dbReference type="STRING" id="413882.AAW51_3893"/>
<dbReference type="GO" id="GO:0016020">
    <property type="term" value="C:membrane"/>
    <property type="evidence" value="ECO:0007669"/>
    <property type="project" value="UniProtKB-SubCell"/>
</dbReference>
<dbReference type="EMBL" id="CP011371">
    <property type="protein sequence ID" value="AKJ30584.1"/>
    <property type="molecule type" value="Genomic_DNA"/>
</dbReference>
<evidence type="ECO:0000256" key="6">
    <source>
        <dbReference type="SAM" id="Phobius"/>
    </source>
</evidence>
<dbReference type="RefSeq" id="WP_047195925.1">
    <property type="nucleotide sequence ID" value="NZ_CP011371.1"/>
</dbReference>
<evidence type="ECO:0000256" key="1">
    <source>
        <dbReference type="ARBA" id="ARBA00004141"/>
    </source>
</evidence>
<feature type="transmembrane region" description="Helical" evidence="6">
    <location>
        <begin position="74"/>
        <end position="102"/>
    </location>
</feature>
<feature type="transmembrane region" description="Helical" evidence="6">
    <location>
        <begin position="244"/>
        <end position="269"/>
    </location>
</feature>
<dbReference type="OrthoDB" id="8566218at2"/>
<evidence type="ECO:0000256" key="4">
    <source>
        <dbReference type="ARBA" id="ARBA00022989"/>
    </source>
</evidence>
<sequence length="386" mass="41150">MNPTPPSRPPFPATPRSGGGVPRWVGVALLAIALVFLLKAAKTVALPVTVAVMLTFVLAAPVRSLQRAGVPPSLGAALVLIGLLGSLLLFGSTLVTPAAAWWERAPSNLQQLMESLERLRAALPGAGGVDTGGAGAAASTELREQLKTEGMALTRVVLGQFWHFLISAAATFILLYFMLASEHWLVRHTVAALRRRRTRALVLSGIREAQRDIGRFLTTMTMLNIGLGVATGLALHQLGMPNPIMWGTLAAVLNFVFYIGPVLMTAALLLAGITTFVSAGQMLAPAIVFLVLNGIESNLVGPWLMGRRLRLNPVFVFLSVMFWGWVWGMAGALIAVPLLLGLRSVCRRVPRLRLVCVLISDPGAGVLPLAAPRRAEPHGDEACTPR</sequence>
<evidence type="ECO:0000313" key="8">
    <source>
        <dbReference type="Proteomes" id="UP000035352"/>
    </source>
</evidence>
<feature type="transmembrane region" description="Helical" evidence="6">
    <location>
        <begin position="161"/>
        <end position="179"/>
    </location>
</feature>
<feature type="transmembrane region" description="Helical" evidence="6">
    <location>
        <begin position="44"/>
        <end position="62"/>
    </location>
</feature>
<dbReference type="Proteomes" id="UP000035352">
    <property type="component" value="Chromosome"/>
</dbReference>
<gene>
    <name evidence="7" type="ORF">AAW51_3893</name>
</gene>
<feature type="transmembrane region" description="Helical" evidence="6">
    <location>
        <begin position="216"/>
        <end position="238"/>
    </location>
</feature>
<evidence type="ECO:0008006" key="9">
    <source>
        <dbReference type="Google" id="ProtNLM"/>
    </source>
</evidence>
<dbReference type="AlphaFoldDB" id="A0A0G3BMB8"/>
<keyword evidence="8" id="KW-1185">Reference proteome</keyword>
<dbReference type="KEGG" id="pbh:AAW51_3893"/>
<dbReference type="PANTHER" id="PTHR21716:SF16">
    <property type="entry name" value="BLL1467 PROTEIN"/>
    <property type="match status" value="1"/>
</dbReference>
<comment type="subcellular location">
    <subcellularLocation>
        <location evidence="1">Membrane</location>
        <topology evidence="1">Multi-pass membrane protein</topology>
    </subcellularLocation>
</comment>
<feature type="transmembrane region" description="Helical" evidence="6">
    <location>
        <begin position="21"/>
        <end position="38"/>
    </location>
</feature>
<name>A0A0G3BMB8_9BURK</name>
<evidence type="ECO:0000256" key="3">
    <source>
        <dbReference type="ARBA" id="ARBA00022692"/>
    </source>
</evidence>